<dbReference type="Pfam" id="PF02826">
    <property type="entry name" value="2-Hacid_dh_C"/>
    <property type="match status" value="1"/>
</dbReference>
<organism evidence="7 8">
    <name type="scientific">Clostridium malenominatum</name>
    <dbReference type="NCBI Taxonomy" id="1539"/>
    <lineage>
        <taxon>Bacteria</taxon>
        <taxon>Bacillati</taxon>
        <taxon>Bacillota</taxon>
        <taxon>Clostridia</taxon>
        <taxon>Eubacteriales</taxon>
        <taxon>Clostridiaceae</taxon>
        <taxon>Clostridium</taxon>
    </lineage>
</organism>
<evidence type="ECO:0000256" key="1">
    <source>
        <dbReference type="ARBA" id="ARBA00005854"/>
    </source>
</evidence>
<evidence type="ECO:0000313" key="7">
    <source>
        <dbReference type="EMBL" id="GAA0724635.1"/>
    </source>
</evidence>
<dbReference type="InterPro" id="IPR050418">
    <property type="entry name" value="D-iso_2-hydroxyacid_DH_PdxB"/>
</dbReference>
<dbReference type="RefSeq" id="WP_343769109.1">
    <property type="nucleotide sequence ID" value="NZ_BAAACF010000001.1"/>
</dbReference>
<evidence type="ECO:0000256" key="2">
    <source>
        <dbReference type="ARBA" id="ARBA00023002"/>
    </source>
</evidence>
<evidence type="ECO:0000259" key="6">
    <source>
        <dbReference type="Pfam" id="PF02826"/>
    </source>
</evidence>
<reference evidence="8" key="1">
    <citation type="journal article" date="2019" name="Int. J. Syst. Evol. Microbiol.">
        <title>The Global Catalogue of Microorganisms (GCM) 10K type strain sequencing project: providing services to taxonomists for standard genome sequencing and annotation.</title>
        <authorList>
            <consortium name="The Broad Institute Genomics Platform"/>
            <consortium name="The Broad Institute Genome Sequencing Center for Infectious Disease"/>
            <person name="Wu L."/>
            <person name="Ma J."/>
        </authorList>
    </citation>
    <scope>NUCLEOTIDE SEQUENCE [LARGE SCALE GENOMIC DNA]</scope>
    <source>
        <strain evidence="8">JCM 1405</strain>
    </source>
</reference>
<evidence type="ECO:0000313" key="8">
    <source>
        <dbReference type="Proteomes" id="UP001500339"/>
    </source>
</evidence>
<comment type="caution">
    <text evidence="7">The sequence shown here is derived from an EMBL/GenBank/DDBJ whole genome shotgun (WGS) entry which is preliminary data.</text>
</comment>
<comment type="similarity">
    <text evidence="1 4">Belongs to the D-isomer specific 2-hydroxyacid dehydrogenase family.</text>
</comment>
<dbReference type="Pfam" id="PF00389">
    <property type="entry name" value="2-Hacid_dh"/>
    <property type="match status" value="1"/>
</dbReference>
<keyword evidence="8" id="KW-1185">Reference proteome</keyword>
<proteinExistence type="inferred from homology"/>
<dbReference type="Gene3D" id="3.40.50.720">
    <property type="entry name" value="NAD(P)-binding Rossmann-like Domain"/>
    <property type="match status" value="2"/>
</dbReference>
<sequence>MIKVVVSSPKSRIERYGIKPPEGFELVYINNPYTEDELIEKSKDATFLFLSLSPASRNVINKLKTVKLIQSEGAGYDGIDTEAAKEAGIYVCNASGVNKVAVAEHTIGLILASLRRTVEADRQIKKGNFEENYRDYEVRGMRELQSCHIGLVGLGNIGKEVVKRLKPFNCKISYYDPFRKPIDVETDLGIDYLPLGEILRKCDVISLHVPLMPETENLINKDTINLMRKDAILINTARGGIINQEDLARALIENRIEGAAVDTISPQPPHPEHPLLNLPEEAASKLILTTHIAGITTEAFKKMQIIAWNNMIKVLNGEKPDNIVNGL</sequence>
<keyword evidence="3" id="KW-0520">NAD</keyword>
<evidence type="ECO:0008006" key="9">
    <source>
        <dbReference type="Google" id="ProtNLM"/>
    </source>
</evidence>
<dbReference type="InterPro" id="IPR036291">
    <property type="entry name" value="NAD(P)-bd_dom_sf"/>
</dbReference>
<evidence type="ECO:0000256" key="3">
    <source>
        <dbReference type="ARBA" id="ARBA00023027"/>
    </source>
</evidence>
<dbReference type="EMBL" id="BAAACF010000001">
    <property type="protein sequence ID" value="GAA0724635.1"/>
    <property type="molecule type" value="Genomic_DNA"/>
</dbReference>
<dbReference type="PROSITE" id="PS00670">
    <property type="entry name" value="D_2_HYDROXYACID_DH_2"/>
    <property type="match status" value="1"/>
</dbReference>
<dbReference type="InterPro" id="IPR006140">
    <property type="entry name" value="D-isomer_DH_NAD-bd"/>
</dbReference>
<protein>
    <recommendedName>
        <fullName evidence="9">D-3-phosphoglycerate dehydrogenase</fullName>
    </recommendedName>
</protein>
<name>A0ABP3U9A1_9CLOT</name>
<keyword evidence="2 4" id="KW-0560">Oxidoreductase</keyword>
<dbReference type="PANTHER" id="PTHR43761:SF1">
    <property type="entry name" value="D-ISOMER SPECIFIC 2-HYDROXYACID DEHYDROGENASE CATALYTIC DOMAIN-CONTAINING PROTEIN-RELATED"/>
    <property type="match status" value="1"/>
</dbReference>
<dbReference type="InterPro" id="IPR029753">
    <property type="entry name" value="D-isomer_DH_CS"/>
</dbReference>
<feature type="domain" description="D-isomer specific 2-hydroxyacid dehydrogenase catalytic" evidence="5">
    <location>
        <begin position="22"/>
        <end position="325"/>
    </location>
</feature>
<dbReference type="PANTHER" id="PTHR43761">
    <property type="entry name" value="D-ISOMER SPECIFIC 2-HYDROXYACID DEHYDROGENASE FAMILY PROTEIN (AFU_ORTHOLOGUE AFUA_1G13630)"/>
    <property type="match status" value="1"/>
</dbReference>
<accession>A0ABP3U9A1</accession>
<dbReference type="SUPFAM" id="SSF52283">
    <property type="entry name" value="Formate/glycerate dehydrogenase catalytic domain-like"/>
    <property type="match status" value="1"/>
</dbReference>
<evidence type="ECO:0000256" key="4">
    <source>
        <dbReference type="RuleBase" id="RU003719"/>
    </source>
</evidence>
<gene>
    <name evidence="7" type="ORF">GCM10008905_18900</name>
</gene>
<dbReference type="InterPro" id="IPR006139">
    <property type="entry name" value="D-isomer_2_OHA_DH_cat_dom"/>
</dbReference>
<evidence type="ECO:0000259" key="5">
    <source>
        <dbReference type="Pfam" id="PF00389"/>
    </source>
</evidence>
<dbReference type="Proteomes" id="UP001500339">
    <property type="component" value="Unassembled WGS sequence"/>
</dbReference>
<feature type="domain" description="D-isomer specific 2-hydroxyacid dehydrogenase NAD-binding" evidence="6">
    <location>
        <begin position="107"/>
        <end position="293"/>
    </location>
</feature>
<dbReference type="PROSITE" id="PS00671">
    <property type="entry name" value="D_2_HYDROXYACID_DH_3"/>
    <property type="match status" value="1"/>
</dbReference>
<dbReference type="SUPFAM" id="SSF51735">
    <property type="entry name" value="NAD(P)-binding Rossmann-fold domains"/>
    <property type="match status" value="1"/>
</dbReference>